<evidence type="ECO:0000313" key="2">
    <source>
        <dbReference type="Proteomes" id="UP000799429"/>
    </source>
</evidence>
<protein>
    <submittedName>
        <fullName evidence="1">Uncharacterized protein</fullName>
    </submittedName>
</protein>
<sequence>MSSTRRTTNYTQAILNTHSDWHRWIGVIRGKAIDEEIWNYINPDKSTPARVLIPNIEEAKNPLILREYSDKRRFMREINNLVYETIAQRLKPNTHATHVEITSKLRQLKSSIGKSNIDNWLNSFELVYMEAKTLEHSSPDASFFEFEFLSCLKVKDPAWVSFREGQLELAIENNELTPKSKWKGANCFCGQKHQFHTYVSINQAIKRGSDSSEARQKEVVKAIEEAPERKKRIIENIRARANKDKPETTPHTSKAADKPFKFMKSFMLDGGSDVHIYNNPELFHVERVEPGLTVGVGLGTAPVDAIGSFEVPISTPNGLGTFILRDAYLVPTFATSLISASRAEAKGFFHNARKRVIENTEGERGSVRE</sequence>
<dbReference type="EMBL" id="MU006099">
    <property type="protein sequence ID" value="KAF2837514.1"/>
    <property type="molecule type" value="Genomic_DNA"/>
</dbReference>
<dbReference type="Proteomes" id="UP000799429">
    <property type="component" value="Unassembled WGS sequence"/>
</dbReference>
<dbReference type="OrthoDB" id="3599679at2759"/>
<proteinExistence type="predicted"/>
<accession>A0A9P4S7T1</accession>
<dbReference type="AlphaFoldDB" id="A0A9P4S7T1"/>
<reference evidence="1" key="1">
    <citation type="journal article" date="2020" name="Stud. Mycol.">
        <title>101 Dothideomycetes genomes: a test case for predicting lifestyles and emergence of pathogens.</title>
        <authorList>
            <person name="Haridas S."/>
            <person name="Albert R."/>
            <person name="Binder M."/>
            <person name="Bloem J."/>
            <person name="Labutti K."/>
            <person name="Salamov A."/>
            <person name="Andreopoulos B."/>
            <person name="Baker S."/>
            <person name="Barry K."/>
            <person name="Bills G."/>
            <person name="Bluhm B."/>
            <person name="Cannon C."/>
            <person name="Castanera R."/>
            <person name="Culley D."/>
            <person name="Daum C."/>
            <person name="Ezra D."/>
            <person name="Gonzalez J."/>
            <person name="Henrissat B."/>
            <person name="Kuo A."/>
            <person name="Liang C."/>
            <person name="Lipzen A."/>
            <person name="Lutzoni F."/>
            <person name="Magnuson J."/>
            <person name="Mondo S."/>
            <person name="Nolan M."/>
            <person name="Ohm R."/>
            <person name="Pangilinan J."/>
            <person name="Park H.-J."/>
            <person name="Ramirez L."/>
            <person name="Alfaro M."/>
            <person name="Sun H."/>
            <person name="Tritt A."/>
            <person name="Yoshinaga Y."/>
            <person name="Zwiers L.-H."/>
            <person name="Turgeon B."/>
            <person name="Goodwin S."/>
            <person name="Spatafora J."/>
            <person name="Crous P."/>
            <person name="Grigoriev I."/>
        </authorList>
    </citation>
    <scope>NUCLEOTIDE SEQUENCE</scope>
    <source>
        <strain evidence="1">CBS 101060</strain>
    </source>
</reference>
<keyword evidence="2" id="KW-1185">Reference proteome</keyword>
<comment type="caution">
    <text evidence="1">The sequence shown here is derived from an EMBL/GenBank/DDBJ whole genome shotgun (WGS) entry which is preliminary data.</text>
</comment>
<evidence type="ECO:0000313" key="1">
    <source>
        <dbReference type="EMBL" id="KAF2837514.1"/>
    </source>
</evidence>
<organism evidence="1 2">
    <name type="scientific">Patellaria atrata CBS 101060</name>
    <dbReference type="NCBI Taxonomy" id="1346257"/>
    <lineage>
        <taxon>Eukaryota</taxon>
        <taxon>Fungi</taxon>
        <taxon>Dikarya</taxon>
        <taxon>Ascomycota</taxon>
        <taxon>Pezizomycotina</taxon>
        <taxon>Dothideomycetes</taxon>
        <taxon>Dothideomycetes incertae sedis</taxon>
        <taxon>Patellariales</taxon>
        <taxon>Patellariaceae</taxon>
        <taxon>Patellaria</taxon>
    </lineage>
</organism>
<gene>
    <name evidence="1" type="ORF">M501DRAFT_1017891</name>
</gene>
<name>A0A9P4S7T1_9PEZI</name>